<sequence length="104" mass="11064">MIQFALLIVSALSLVATIVAVVREADHRGYWTVCACFIIAGFACWIAFAAIGSEVDAQYVLHEPFALLPVGWLMVGIGVIGGLDTRSHYVISPPIAGHQLAVIA</sequence>
<dbReference type="RefSeq" id="WP_342310503.1">
    <property type="nucleotide sequence ID" value="NZ_CP150850.1"/>
</dbReference>
<dbReference type="Pfam" id="PF13127">
    <property type="entry name" value="DUF3955"/>
    <property type="match status" value="1"/>
</dbReference>
<accession>A0ABZ3BQD7</accession>
<feature type="transmembrane region" description="Helical" evidence="1">
    <location>
        <begin position="65"/>
        <end position="83"/>
    </location>
</feature>
<reference evidence="3 4" key="1">
    <citation type="submission" date="2024-04" db="EMBL/GenBank/DDBJ databases">
        <title>Biological Control Activity of Plant Growth Promoting Rhizobacteria Burkholderia pyrrocinia BX1 against Tobacco black shank Introduction Tobacco black shank (TBS) caused by the oomycete Phytophthora. nicotianae (P. nicotianae) has become a destructive soil.</title>
        <authorList>
            <person name="Liu X."/>
            <person name="Shu C."/>
        </authorList>
    </citation>
    <scope>NUCLEOTIDE SEQUENCE [LARGE SCALE GENOMIC DNA]</scope>
    <source>
        <strain evidence="3 4">BX1</strain>
    </source>
</reference>
<keyword evidence="4" id="KW-1185">Reference proteome</keyword>
<evidence type="ECO:0000313" key="3">
    <source>
        <dbReference type="EMBL" id="WZW56645.1"/>
    </source>
</evidence>
<name>A0ABZ3BQD7_BURPY</name>
<feature type="domain" description="DUF3955" evidence="2">
    <location>
        <begin position="32"/>
        <end position="82"/>
    </location>
</feature>
<organism evidence="3 4">
    <name type="scientific">Burkholderia pyrrocinia</name>
    <name type="common">Pseudomonas pyrrocinia</name>
    <dbReference type="NCBI Taxonomy" id="60550"/>
    <lineage>
        <taxon>Bacteria</taxon>
        <taxon>Pseudomonadati</taxon>
        <taxon>Pseudomonadota</taxon>
        <taxon>Betaproteobacteria</taxon>
        <taxon>Burkholderiales</taxon>
        <taxon>Burkholderiaceae</taxon>
        <taxon>Burkholderia</taxon>
        <taxon>Burkholderia cepacia complex</taxon>
    </lineage>
</organism>
<keyword evidence="1" id="KW-1133">Transmembrane helix</keyword>
<protein>
    <submittedName>
        <fullName evidence="3">DUF3955 domain-containing protein</fullName>
    </submittedName>
</protein>
<evidence type="ECO:0000256" key="1">
    <source>
        <dbReference type="SAM" id="Phobius"/>
    </source>
</evidence>
<keyword evidence="1" id="KW-0472">Membrane</keyword>
<dbReference type="Proteomes" id="UP001484179">
    <property type="component" value="Chromosome 2"/>
</dbReference>
<keyword evidence="1" id="KW-0812">Transmembrane</keyword>
<dbReference type="InterPro" id="IPR025016">
    <property type="entry name" value="DUF3955"/>
</dbReference>
<proteinExistence type="predicted"/>
<dbReference type="EMBL" id="CP150850">
    <property type="protein sequence ID" value="WZW56645.1"/>
    <property type="molecule type" value="Genomic_DNA"/>
</dbReference>
<evidence type="ECO:0000313" key="4">
    <source>
        <dbReference type="Proteomes" id="UP001484179"/>
    </source>
</evidence>
<gene>
    <name evidence="3" type="ORF">WN985_29455</name>
</gene>
<feature type="transmembrane region" description="Helical" evidence="1">
    <location>
        <begin position="30"/>
        <end position="53"/>
    </location>
</feature>
<evidence type="ECO:0000259" key="2">
    <source>
        <dbReference type="Pfam" id="PF13127"/>
    </source>
</evidence>